<reference evidence="3 4" key="1">
    <citation type="journal article" date="2015" name="MBio">
        <title>Enzymatic Degradation of Phenazines Can Generate Energy and Protect Sensitive Organisms from Toxicity.</title>
        <authorList>
            <person name="Costa K.C."/>
            <person name="Bergkessel M."/>
            <person name="Saunders S."/>
            <person name="Korlach J."/>
            <person name="Newman D.K."/>
        </authorList>
    </citation>
    <scope>NUCLEOTIDE SEQUENCE [LARGE SCALE GENOMIC DNA]</scope>
    <source>
        <strain evidence="3 4">CT6</strain>
    </source>
</reference>
<evidence type="ECO:0000313" key="3">
    <source>
        <dbReference type="EMBL" id="ALI24302.1"/>
    </source>
</evidence>
<dbReference type="CDD" id="cd00085">
    <property type="entry name" value="HNHc"/>
    <property type="match status" value="1"/>
</dbReference>
<keyword evidence="3" id="KW-0540">Nuclease</keyword>
<dbReference type="SMART" id="SM00507">
    <property type="entry name" value="HNHc"/>
    <property type="match status" value="1"/>
</dbReference>
<dbReference type="GO" id="GO:0004519">
    <property type="term" value="F:endonuclease activity"/>
    <property type="evidence" value="ECO:0007669"/>
    <property type="project" value="UniProtKB-KW"/>
</dbReference>
<gene>
    <name evidence="3" type="ORF">XA26_04410</name>
</gene>
<organism evidence="3 4">
    <name type="scientific">Mycolicibacterium fortuitum</name>
    <name type="common">Mycobacterium fortuitum</name>
    <dbReference type="NCBI Taxonomy" id="1766"/>
    <lineage>
        <taxon>Bacteria</taxon>
        <taxon>Bacillati</taxon>
        <taxon>Actinomycetota</taxon>
        <taxon>Actinomycetes</taxon>
        <taxon>Mycobacteriales</taxon>
        <taxon>Mycobacteriaceae</taxon>
        <taxon>Mycolicibacterium</taxon>
    </lineage>
</organism>
<keyword evidence="3" id="KW-0255">Endonuclease</keyword>
<dbReference type="InterPro" id="IPR003615">
    <property type="entry name" value="HNH_nuc"/>
</dbReference>
<dbReference type="Pfam" id="PF14279">
    <property type="entry name" value="HNH_5"/>
    <property type="match status" value="1"/>
</dbReference>
<proteinExistence type="predicted"/>
<dbReference type="STRING" id="1766.XA26_04410"/>
<dbReference type="InterPro" id="IPR029471">
    <property type="entry name" value="HNH_5"/>
</dbReference>
<keyword evidence="3" id="KW-0378">Hydrolase</keyword>
<evidence type="ECO:0000313" key="4">
    <source>
        <dbReference type="Proteomes" id="UP000057134"/>
    </source>
</evidence>
<accession>A0A0N9XVV7</accession>
<feature type="region of interest" description="Disordered" evidence="1">
    <location>
        <begin position="205"/>
        <end position="225"/>
    </location>
</feature>
<dbReference type="EMBL" id="CP011269">
    <property type="protein sequence ID" value="ALI24302.1"/>
    <property type="molecule type" value="Genomic_DNA"/>
</dbReference>
<evidence type="ECO:0000256" key="1">
    <source>
        <dbReference type="SAM" id="MobiDB-lite"/>
    </source>
</evidence>
<protein>
    <submittedName>
        <fullName evidence="3">HNH endonuclease family protein</fullName>
    </submittedName>
</protein>
<dbReference type="Gene3D" id="3.40.1190.20">
    <property type="match status" value="1"/>
</dbReference>
<dbReference type="InterPro" id="IPR029056">
    <property type="entry name" value="Ribokinase-like"/>
</dbReference>
<dbReference type="Proteomes" id="UP000057134">
    <property type="component" value="Chromosome"/>
</dbReference>
<dbReference type="Gene3D" id="1.10.30.50">
    <property type="match status" value="1"/>
</dbReference>
<dbReference type="AlphaFoldDB" id="A0A0N9XVV7"/>
<feature type="domain" description="HNH nuclease" evidence="2">
    <location>
        <begin position="82"/>
        <end position="131"/>
    </location>
</feature>
<name>A0A0N9XVV7_MYCFO</name>
<sequence>MRHFRQHVSRQQAVTVYNADYRVLTQVTWQEAIRLLLRGSVYVIERHSPAVHIHSPSTVIELPASVALYEYVHMPYRAGHRAGRAGVLERDNYTCAYCGGRGDTLDHVVPESRGGQNTWLNLVAACAPCNGRKGNRTPEEAGMRLFWEPYEPRARERYRVPAWPERVASGAGRAGLIASLGEYGDPERAGQLAAAATSVVVQRLGGRPALQDLADPTRTQVSPGE</sequence>
<dbReference type="PANTHER" id="PTHR33877">
    <property type="entry name" value="SLL1193 PROTEIN"/>
    <property type="match status" value="1"/>
</dbReference>
<dbReference type="PATRIC" id="fig|1766.6.peg.434"/>
<dbReference type="KEGG" id="mft:XA26_04410"/>
<dbReference type="PANTHER" id="PTHR33877:SF2">
    <property type="entry name" value="OS07G0170200 PROTEIN"/>
    <property type="match status" value="1"/>
</dbReference>
<dbReference type="InterPro" id="IPR052892">
    <property type="entry name" value="NA-targeting_endonuclease"/>
</dbReference>
<dbReference type="RefSeq" id="WP_235627237.1">
    <property type="nucleotide sequence ID" value="NZ_CP011269.1"/>
</dbReference>
<evidence type="ECO:0000259" key="2">
    <source>
        <dbReference type="SMART" id="SM00507"/>
    </source>
</evidence>
<keyword evidence="4" id="KW-1185">Reference proteome</keyword>